<protein>
    <submittedName>
        <fullName evidence="1">Uncharacterized protein</fullName>
    </submittedName>
</protein>
<dbReference type="RefSeq" id="WP_006591879.1">
    <property type="nucleotide sequence ID" value="NZ_SDMQ01000020.1"/>
</dbReference>
<evidence type="ECO:0000313" key="1">
    <source>
        <dbReference type="EMBL" id="TBT82593.1"/>
    </source>
</evidence>
<accession>A0A4Q9KAQ8</accession>
<keyword evidence="2" id="KW-1185">Reference proteome</keyword>
<comment type="caution">
    <text evidence="1">The sequence shown here is derived from an EMBL/GenBank/DDBJ whole genome shotgun (WGS) entry which is preliminary data.</text>
</comment>
<proteinExistence type="predicted"/>
<gene>
    <name evidence="1" type="ORF">ET989_13975</name>
</gene>
<organism evidence="1 2">
    <name type="scientific">Propioniciclava sinopodophylli</name>
    <dbReference type="NCBI Taxonomy" id="1837344"/>
    <lineage>
        <taxon>Bacteria</taxon>
        <taxon>Bacillati</taxon>
        <taxon>Actinomycetota</taxon>
        <taxon>Actinomycetes</taxon>
        <taxon>Propionibacteriales</taxon>
        <taxon>Propionibacteriaceae</taxon>
        <taxon>Propioniciclava</taxon>
    </lineage>
</organism>
<sequence>MTQTCISTGTVTSGPDQRVNYAHGMVLGVDDVVTEQNYWLYHRYLAQRGLAGLGTVYGLQVTAGRPAGAESDVEVTVSPGLLVDQFGRDAVIRCPQCARLGQWLAARELAEPGTVASRLSDGRLTVYVVARYEQVLDTLVPLPGSPCSSSDELMTPSRIRDCWEVDLTFDRPPMPRWDTDRRLARLLARVDAVAGLPEGDSEEPDLLVALLGLLDSAGDGPDDLWPSGASRFRIPAEAAPDVLDRLFVQWVTRVRPALLPDLTTPPGVVTPSEPTPVPEILLSTLTFTPANPFDVASPQVEEFEAPDDTGRPYLLHGQLVQLLGSRAHPLVRPLEFAHLSPEVDAGGTLTGVSAWFTSGEDVRLPDSLTVTLSDGTSASYWAAPVGAGPFDERWRLSVPPDAAGLTVADGELLRVTFPGDDTLVGRDDDHRTLAEAVEAGLVLVDARLDGDVDAYATAWIDDAAAGQPQEFAQLSATVTADGRLTAIRAWFTAEGASPVALPDRVAVHLDDGTRREYRAAPEGGGRFGDRWRLVPVTPTTHLTVRDGQMLRVRFPGGETVVQSDGGDRRLAEVVASGSPVLLNATAEGDVDAYAVALIDDVGAAPAAQQATVEFATLTPSVQDRKLPVIEVWFHPQPRGAVEDVLLVRDQDVGIKIFEEPTGAPLNIVEVQRHPTYPNVWTIVGERTELSEPPWPAYLRLLFPVDDIKVEVRGQETTLGQWIDEAGILFLGWDPAERLVTCFSRHTIERG</sequence>
<name>A0A4Q9KAQ8_9ACTN</name>
<dbReference type="AlphaFoldDB" id="A0A4Q9KAQ8"/>
<evidence type="ECO:0000313" key="2">
    <source>
        <dbReference type="Proteomes" id="UP000292373"/>
    </source>
</evidence>
<reference evidence="1 2" key="1">
    <citation type="submission" date="2019-01" db="EMBL/GenBank/DDBJ databases">
        <title>Lactibacter flavus gen. nov., sp. nov., a novel bacterium of the family Propionibacteriaceae isolated from raw milk and dairy products.</title>
        <authorList>
            <person name="Huptas C."/>
            <person name="Wenning M."/>
            <person name="Breitenwieser F."/>
            <person name="Doll E."/>
            <person name="Von Neubeck M."/>
            <person name="Busse H.-J."/>
            <person name="Scherer S."/>
        </authorList>
    </citation>
    <scope>NUCLEOTIDE SEQUENCE [LARGE SCALE GENOMIC DNA]</scope>
    <source>
        <strain evidence="1 2">KCTC 33808</strain>
    </source>
</reference>
<dbReference type="OrthoDB" id="147470at2"/>
<dbReference type="Proteomes" id="UP000292373">
    <property type="component" value="Unassembled WGS sequence"/>
</dbReference>
<dbReference type="EMBL" id="SDMQ01000020">
    <property type="protein sequence ID" value="TBT82593.1"/>
    <property type="molecule type" value="Genomic_DNA"/>
</dbReference>